<dbReference type="Proteomes" id="UP000255192">
    <property type="component" value="Unassembled WGS sequence"/>
</dbReference>
<name>A0A377ZEF3_KLEPN</name>
<feature type="signal peptide" evidence="1">
    <location>
        <begin position="1"/>
        <end position="26"/>
    </location>
</feature>
<evidence type="ECO:0000313" key="3">
    <source>
        <dbReference type="Proteomes" id="UP000255192"/>
    </source>
</evidence>
<organism evidence="2 3">
    <name type="scientific">Klebsiella pneumoniae</name>
    <dbReference type="NCBI Taxonomy" id="573"/>
    <lineage>
        <taxon>Bacteria</taxon>
        <taxon>Pseudomonadati</taxon>
        <taxon>Pseudomonadota</taxon>
        <taxon>Gammaproteobacteria</taxon>
        <taxon>Enterobacterales</taxon>
        <taxon>Enterobacteriaceae</taxon>
        <taxon>Klebsiella/Raoultella group</taxon>
        <taxon>Klebsiella</taxon>
        <taxon>Klebsiella pneumoniae complex</taxon>
    </lineage>
</organism>
<evidence type="ECO:0000256" key="1">
    <source>
        <dbReference type="SAM" id="SignalP"/>
    </source>
</evidence>
<sequence length="46" mass="5081">MKKNTLAALILTTLAAGQLASLQAHAAGQLNVWEDIKKIRWHQNRG</sequence>
<proteinExistence type="predicted"/>
<dbReference type="AlphaFoldDB" id="A0A377ZEF3"/>
<protein>
    <submittedName>
        <fullName evidence="2">Maltose/maltodextrinABC transporter substrate-binding protein MalE</fullName>
    </submittedName>
</protein>
<reference evidence="2 3" key="1">
    <citation type="submission" date="2018-06" db="EMBL/GenBank/DDBJ databases">
        <authorList>
            <consortium name="Pathogen Informatics"/>
            <person name="Doyle S."/>
        </authorList>
    </citation>
    <scope>NUCLEOTIDE SEQUENCE [LARGE SCALE GENOMIC DNA]</scope>
    <source>
        <strain evidence="2 3">NCTC204</strain>
    </source>
</reference>
<evidence type="ECO:0000313" key="2">
    <source>
        <dbReference type="EMBL" id="STU68141.1"/>
    </source>
</evidence>
<gene>
    <name evidence="2" type="ORF">NCTC204_00295</name>
</gene>
<feature type="chain" id="PRO_5016829219" evidence="1">
    <location>
        <begin position="27"/>
        <end position="46"/>
    </location>
</feature>
<dbReference type="EMBL" id="UGMD01000002">
    <property type="protein sequence ID" value="STU68141.1"/>
    <property type="molecule type" value="Genomic_DNA"/>
</dbReference>
<accession>A0A377ZEF3</accession>
<keyword evidence="1" id="KW-0732">Signal</keyword>